<dbReference type="EMBL" id="GFAA01003896">
    <property type="protein sequence ID" value="JAT99538.1"/>
    <property type="molecule type" value="mRNA"/>
</dbReference>
<dbReference type="AlphaFoldDB" id="A0A1E1XJW8"/>
<name>A0A1E1XJW8_AMBSC</name>
<dbReference type="InterPro" id="IPR000477">
    <property type="entry name" value="RT_dom"/>
</dbReference>
<protein>
    <submittedName>
        <fullName evidence="3">Putative tick transposon</fullName>
    </submittedName>
</protein>
<dbReference type="Gene3D" id="3.60.10.10">
    <property type="entry name" value="Endonuclease/exonuclease/phosphatase"/>
    <property type="match status" value="1"/>
</dbReference>
<feature type="domain" description="RNase H type-1" evidence="2">
    <location>
        <begin position="945"/>
        <end position="1078"/>
    </location>
</feature>
<dbReference type="SUPFAM" id="SSF56672">
    <property type="entry name" value="DNA/RNA polymerases"/>
    <property type="match status" value="1"/>
</dbReference>
<sequence length="1229" mass="134124">SILQWNVRSLAARYPELRVRIAEDTPEVIALQETYVRFHDGEPQMRLPGYTGYHSATTCEVPTCAAVPCCDSAHRPGKSRCAIYVRSDVLHTLVGSAAATSDAQECVVVTVRVGGVDTSVACVYVRPAVAWNALCFRAVSSCCAPRQIICGDFNAHHSAWGSVRHNARGDDLHDAATQLGLTPLNTGEPTFRRRGTPGSCIDVAFASRGIEATWHRSPSLWGSDHYSILIEPTAMEARAKRTYSIVNWSAFRQAVDEAATTGADFFSSLVRSALAATRRAEVRAGQPTPDIKLLGLREKRDRAENRARRTDRAADWTVYNRLDAAARRHSHKLYRRQWASLCQRMEEDTSSRRLFDMLRRMTTQQANPQPLAALAISSGLSYEQLAERFADRFAPPCLTIDASLDALESPGSDASLFPVTSDGPCDAPFSAAELNNALARCRRRSAPGPDGVTYQMLRNLGAEQRQVLLQQINLVWERGELPEEWRTAVVCPIRKPGRPPTELSGYRPVALTSAAGKLMEHMALQRLNERAAAADLFDERQTGFRGMRCTADSISDVVTALEHAKVAGQVGLLLLLDVSGAFDNVRRAPILALLEEAGVRGRLLRYVRGFLSGRTMRVRVGGKLSEPRPVDLGVPQGSVLSPFLFNVAMSVVPGCLPTGARHHVYMSIYADDIALWCLGPPGETLRVRGCLQGALTAIDACLHGLGLSLSASKSVAMACVSRSRARPTPLSLDGTPIPWRKTVRYLGLDIDQRLSFRPAATKACLQMKRITAAVHKLTARGQGISQQAALRLYNAAALGAMLYALPLVSVRKPCWSKLELQHRKSLRVCLGLPRTSQCAATLAEAGAWPLQLQAARRALNHIDRLHRAPDGGPLLQRLRTHPRSRMGAALLEYEQLTNGSPPYDACVPWPAATEIQREIVGIAGKRSTPLCAVQQLTRAVIHEELQDHLLVFTDGSVVRESCSLAAAATIPALRLHSQQHTNYLGSSTTAELVGLQLGLELVLTVVPPPPKCAVLCDSRAALSRLQNNGRGTPLVRAIRACLAQLAQLGCVVRVQWVPGHCGIAGNEAADDLATAAHQLPSSDLPLALEDVRAVIQIHLRRQHPDHRIAEGERIHHVTGCRSLTRAQRAMILRLRIGCVWHGERRARHGFATSAACDGCGADETLEHLLLRCTALIDARRDMLAAYRALGILPDSLAVLLWPQGSARTREQTMVSLCDFIEQAGLTSRL</sequence>
<evidence type="ECO:0000313" key="3">
    <source>
        <dbReference type="EMBL" id="JAT99538.1"/>
    </source>
</evidence>
<reference evidence="3" key="1">
    <citation type="submission" date="2016-09" db="EMBL/GenBank/DDBJ databases">
        <authorList>
            <person name="Capua I."/>
            <person name="De Benedictis P."/>
            <person name="Joannis T."/>
            <person name="Lombin L.H."/>
            <person name="Cattoli G."/>
        </authorList>
    </citation>
    <scope>NUCLEOTIDE SEQUENCE</scope>
</reference>
<evidence type="ECO:0000259" key="1">
    <source>
        <dbReference type="PROSITE" id="PS50878"/>
    </source>
</evidence>
<evidence type="ECO:0000259" key="2">
    <source>
        <dbReference type="PROSITE" id="PS50879"/>
    </source>
</evidence>
<accession>A0A1E1XJW8</accession>
<dbReference type="InterPro" id="IPR043502">
    <property type="entry name" value="DNA/RNA_pol_sf"/>
</dbReference>
<dbReference type="GO" id="GO:0004523">
    <property type="term" value="F:RNA-DNA hybrid ribonuclease activity"/>
    <property type="evidence" value="ECO:0007669"/>
    <property type="project" value="InterPro"/>
</dbReference>
<proteinExistence type="evidence at transcript level"/>
<dbReference type="PROSITE" id="PS50879">
    <property type="entry name" value="RNASE_H_1"/>
    <property type="match status" value="1"/>
</dbReference>
<dbReference type="InterPro" id="IPR005135">
    <property type="entry name" value="Endo/exonuclease/phosphatase"/>
</dbReference>
<dbReference type="Pfam" id="PF00075">
    <property type="entry name" value="RNase_H"/>
    <property type="match status" value="1"/>
</dbReference>
<organism evidence="3">
    <name type="scientific">Amblyomma sculptum</name>
    <name type="common">Tick</name>
    <dbReference type="NCBI Taxonomy" id="1581419"/>
    <lineage>
        <taxon>Eukaryota</taxon>
        <taxon>Metazoa</taxon>
        <taxon>Ecdysozoa</taxon>
        <taxon>Arthropoda</taxon>
        <taxon>Chelicerata</taxon>
        <taxon>Arachnida</taxon>
        <taxon>Acari</taxon>
        <taxon>Parasitiformes</taxon>
        <taxon>Ixodida</taxon>
        <taxon>Ixodoidea</taxon>
        <taxon>Ixodidae</taxon>
        <taxon>Amblyomminae</taxon>
        <taxon>Amblyomma</taxon>
    </lineage>
</organism>
<dbReference type="SUPFAM" id="SSF53098">
    <property type="entry name" value="Ribonuclease H-like"/>
    <property type="match status" value="1"/>
</dbReference>
<dbReference type="InterPro" id="IPR036691">
    <property type="entry name" value="Endo/exonu/phosph_ase_sf"/>
</dbReference>
<dbReference type="InterPro" id="IPR012337">
    <property type="entry name" value="RNaseH-like_sf"/>
</dbReference>
<reference evidence="3" key="2">
    <citation type="journal article" date="2017" name="Front. Cell. Infect. Microbiol.">
        <title>Analysis of the Salivary Gland Transcriptome of Unfed and Partially Fed Amblyomma sculptum Ticks and Descriptive Proteome of the Saliva.</title>
        <authorList>
            <person name="Esteves E."/>
            <person name="Maruyama S.R."/>
            <person name="Kawahara R."/>
            <person name="Fujita A."/>
            <person name="Martins L.A."/>
            <person name="Righi A.A."/>
            <person name="Costa F.B."/>
            <person name="Palmisano G."/>
            <person name="Labruna M.B."/>
            <person name="Sa-Nunes A."/>
            <person name="Ribeiro J.M.C."/>
            <person name="Fogaca A.C."/>
        </authorList>
    </citation>
    <scope>NUCLEOTIDE SEQUENCE</scope>
</reference>
<feature type="non-terminal residue" evidence="3">
    <location>
        <position position="1229"/>
    </location>
</feature>
<dbReference type="GO" id="GO:0042575">
    <property type="term" value="C:DNA polymerase complex"/>
    <property type="evidence" value="ECO:0007669"/>
    <property type="project" value="UniProtKB-ARBA"/>
</dbReference>
<dbReference type="Pfam" id="PF00078">
    <property type="entry name" value="RVT_1"/>
    <property type="match status" value="1"/>
</dbReference>
<dbReference type="PROSITE" id="PS50878">
    <property type="entry name" value="RT_POL"/>
    <property type="match status" value="1"/>
</dbReference>
<dbReference type="CDD" id="cd01650">
    <property type="entry name" value="RT_nLTR_like"/>
    <property type="match status" value="1"/>
</dbReference>
<feature type="domain" description="Reverse transcriptase" evidence="1">
    <location>
        <begin position="474"/>
        <end position="750"/>
    </location>
</feature>
<dbReference type="SUPFAM" id="SSF56219">
    <property type="entry name" value="DNase I-like"/>
    <property type="match status" value="1"/>
</dbReference>
<dbReference type="InterPro" id="IPR002156">
    <property type="entry name" value="RNaseH_domain"/>
</dbReference>
<dbReference type="GO" id="GO:0003676">
    <property type="term" value="F:nucleic acid binding"/>
    <property type="evidence" value="ECO:0007669"/>
    <property type="project" value="InterPro"/>
</dbReference>
<dbReference type="Gene3D" id="3.30.420.10">
    <property type="entry name" value="Ribonuclease H-like superfamily/Ribonuclease H"/>
    <property type="match status" value="1"/>
</dbReference>
<dbReference type="InterPro" id="IPR036397">
    <property type="entry name" value="RNaseH_sf"/>
</dbReference>
<dbReference type="PANTHER" id="PTHR19446">
    <property type="entry name" value="REVERSE TRANSCRIPTASES"/>
    <property type="match status" value="1"/>
</dbReference>
<dbReference type="GO" id="GO:0071897">
    <property type="term" value="P:DNA biosynthetic process"/>
    <property type="evidence" value="ECO:0007669"/>
    <property type="project" value="UniProtKB-ARBA"/>
</dbReference>
<dbReference type="CDD" id="cd09276">
    <property type="entry name" value="Rnase_HI_RT_non_LTR"/>
    <property type="match status" value="1"/>
</dbReference>
<dbReference type="Pfam" id="PF03372">
    <property type="entry name" value="Exo_endo_phos"/>
    <property type="match status" value="1"/>
</dbReference>
<feature type="non-terminal residue" evidence="3">
    <location>
        <position position="1"/>
    </location>
</feature>